<keyword evidence="3" id="KW-0633">Potassium transport</keyword>
<keyword evidence="7" id="KW-0406">Ion transport</keyword>
<evidence type="ECO:0000256" key="3">
    <source>
        <dbReference type="ARBA" id="ARBA00022538"/>
    </source>
</evidence>
<dbReference type="InterPro" id="IPR038770">
    <property type="entry name" value="Na+/solute_symporter_sf"/>
</dbReference>
<name>A0A0A0KEG4_CUCSA</name>
<feature type="transmembrane region" description="Helical" evidence="10">
    <location>
        <begin position="193"/>
        <end position="214"/>
    </location>
</feature>
<dbReference type="InterPro" id="IPR006153">
    <property type="entry name" value="Cation/H_exchanger_TM"/>
</dbReference>
<dbReference type="AlphaFoldDB" id="A0A0A0KEG4"/>
<evidence type="ECO:0000256" key="7">
    <source>
        <dbReference type="ARBA" id="ARBA00023065"/>
    </source>
</evidence>
<dbReference type="Proteomes" id="UP000029981">
    <property type="component" value="Chromosome 6"/>
</dbReference>
<proteinExistence type="inferred from homology"/>
<keyword evidence="6 10" id="KW-1133">Transmembrane helix</keyword>
<protein>
    <recommendedName>
        <fullName evidence="11">Cation/H+ exchanger transmembrane domain-containing protein</fullName>
    </recommendedName>
</protein>
<evidence type="ECO:0000256" key="4">
    <source>
        <dbReference type="ARBA" id="ARBA00022692"/>
    </source>
</evidence>
<dbReference type="GO" id="GO:0016020">
    <property type="term" value="C:membrane"/>
    <property type="evidence" value="ECO:0007669"/>
    <property type="project" value="UniProtKB-SubCell"/>
</dbReference>
<keyword evidence="2" id="KW-0813">Transport</keyword>
<dbReference type="Gramene" id="KGN47229">
    <property type="protein sequence ID" value="KGN47229"/>
    <property type="gene ID" value="Csa_6G217460"/>
</dbReference>
<reference evidence="12 13" key="1">
    <citation type="journal article" date="2009" name="Nat. Genet.">
        <title>The genome of the cucumber, Cucumis sativus L.</title>
        <authorList>
            <person name="Huang S."/>
            <person name="Li R."/>
            <person name="Zhang Z."/>
            <person name="Li L."/>
            <person name="Gu X."/>
            <person name="Fan W."/>
            <person name="Lucas W.J."/>
            <person name="Wang X."/>
            <person name="Xie B."/>
            <person name="Ni P."/>
            <person name="Ren Y."/>
            <person name="Zhu H."/>
            <person name="Li J."/>
            <person name="Lin K."/>
            <person name="Jin W."/>
            <person name="Fei Z."/>
            <person name="Li G."/>
            <person name="Staub J."/>
            <person name="Kilian A."/>
            <person name="van der Vossen E.A."/>
            <person name="Wu Y."/>
            <person name="Guo J."/>
            <person name="He J."/>
            <person name="Jia Z."/>
            <person name="Ren Y."/>
            <person name="Tian G."/>
            <person name="Lu Y."/>
            <person name="Ruan J."/>
            <person name="Qian W."/>
            <person name="Wang M."/>
            <person name="Huang Q."/>
            <person name="Li B."/>
            <person name="Xuan Z."/>
            <person name="Cao J."/>
            <person name="Asan"/>
            <person name="Wu Z."/>
            <person name="Zhang J."/>
            <person name="Cai Q."/>
            <person name="Bai Y."/>
            <person name="Zhao B."/>
            <person name="Han Y."/>
            <person name="Li Y."/>
            <person name="Li X."/>
            <person name="Wang S."/>
            <person name="Shi Q."/>
            <person name="Liu S."/>
            <person name="Cho W.K."/>
            <person name="Kim J.Y."/>
            <person name="Xu Y."/>
            <person name="Heller-Uszynska K."/>
            <person name="Miao H."/>
            <person name="Cheng Z."/>
            <person name="Zhang S."/>
            <person name="Wu J."/>
            <person name="Yang Y."/>
            <person name="Kang H."/>
            <person name="Li M."/>
            <person name="Liang H."/>
            <person name="Ren X."/>
            <person name="Shi Z."/>
            <person name="Wen M."/>
            <person name="Jian M."/>
            <person name="Yang H."/>
            <person name="Zhang G."/>
            <person name="Yang Z."/>
            <person name="Chen R."/>
            <person name="Liu S."/>
            <person name="Li J."/>
            <person name="Ma L."/>
            <person name="Liu H."/>
            <person name="Zhou Y."/>
            <person name="Zhao J."/>
            <person name="Fang X."/>
            <person name="Li G."/>
            <person name="Fang L."/>
            <person name="Li Y."/>
            <person name="Liu D."/>
            <person name="Zheng H."/>
            <person name="Zhang Y."/>
            <person name="Qin N."/>
            <person name="Li Z."/>
            <person name="Yang G."/>
            <person name="Yang S."/>
            <person name="Bolund L."/>
            <person name="Kristiansen K."/>
            <person name="Zheng H."/>
            <person name="Li S."/>
            <person name="Zhang X."/>
            <person name="Yang H."/>
            <person name="Wang J."/>
            <person name="Sun R."/>
            <person name="Zhang B."/>
            <person name="Jiang S."/>
            <person name="Wang J."/>
            <person name="Du Y."/>
            <person name="Li S."/>
        </authorList>
    </citation>
    <scope>NUCLEOTIDE SEQUENCE [LARGE SCALE GENOMIC DNA]</scope>
    <source>
        <strain evidence="13">cv. 9930</strain>
    </source>
</reference>
<dbReference type="EMBL" id="CM002927">
    <property type="protein sequence ID" value="KGN47229.1"/>
    <property type="molecule type" value="Genomic_DNA"/>
</dbReference>
<evidence type="ECO:0000256" key="8">
    <source>
        <dbReference type="ARBA" id="ARBA00023136"/>
    </source>
</evidence>
<accession>A0A0A0KEG4</accession>
<evidence type="ECO:0000256" key="10">
    <source>
        <dbReference type="SAM" id="Phobius"/>
    </source>
</evidence>
<dbReference type="GO" id="GO:0015297">
    <property type="term" value="F:antiporter activity"/>
    <property type="evidence" value="ECO:0007669"/>
    <property type="project" value="InterPro"/>
</dbReference>
<reference evidence="12 13" key="2">
    <citation type="journal article" date="2009" name="PLoS ONE">
        <title>An integrated genetic and cytogenetic map of the cucumber genome.</title>
        <authorList>
            <person name="Ren Y."/>
            <person name="Zhang Z."/>
            <person name="Liu J."/>
            <person name="Staub J.E."/>
            <person name="Han Y."/>
            <person name="Cheng Z."/>
            <person name="Li X."/>
            <person name="Lu J."/>
            <person name="Miao H."/>
            <person name="Kang H."/>
            <person name="Xie B."/>
            <person name="Gu X."/>
            <person name="Wang X."/>
            <person name="Du Y."/>
            <person name="Jin W."/>
            <person name="Huang S."/>
        </authorList>
    </citation>
    <scope>NUCLEOTIDE SEQUENCE [LARGE SCALE GENOMIC DNA]</scope>
    <source>
        <strain evidence="13">cv. 9930</strain>
    </source>
</reference>
<keyword evidence="13" id="KW-1185">Reference proteome</keyword>
<comment type="similarity">
    <text evidence="9">Belongs to the monovalent cation:proton antiporter 2 (CPA2) transporter (TC 2.A.37) family. CHX (TC 2.A.37.4) subfamily.</text>
</comment>
<evidence type="ECO:0000256" key="6">
    <source>
        <dbReference type="ARBA" id="ARBA00022989"/>
    </source>
</evidence>
<dbReference type="InterPro" id="IPR050794">
    <property type="entry name" value="CPA2_transporter"/>
</dbReference>
<feature type="transmembrane region" description="Helical" evidence="10">
    <location>
        <begin position="91"/>
        <end position="113"/>
    </location>
</feature>
<comment type="subcellular location">
    <subcellularLocation>
        <location evidence="1">Membrane</location>
        <topology evidence="1">Multi-pass membrane protein</topology>
    </subcellularLocation>
</comment>
<gene>
    <name evidence="12" type="ORF">Csa_6G217460</name>
</gene>
<feature type="transmembrane region" description="Helical" evidence="10">
    <location>
        <begin position="162"/>
        <end position="181"/>
    </location>
</feature>
<feature type="domain" description="Cation/H+ exchanger transmembrane" evidence="11">
    <location>
        <begin position="2"/>
        <end position="177"/>
    </location>
</feature>
<dbReference type="GO" id="GO:0006813">
    <property type="term" value="P:potassium ion transport"/>
    <property type="evidence" value="ECO:0007669"/>
    <property type="project" value="UniProtKB-KW"/>
</dbReference>
<dbReference type="GO" id="GO:1902600">
    <property type="term" value="P:proton transmembrane transport"/>
    <property type="evidence" value="ECO:0007669"/>
    <property type="project" value="InterPro"/>
</dbReference>
<evidence type="ECO:0000256" key="2">
    <source>
        <dbReference type="ARBA" id="ARBA00022448"/>
    </source>
</evidence>
<evidence type="ECO:0000259" key="11">
    <source>
        <dbReference type="Pfam" id="PF00999"/>
    </source>
</evidence>
<dbReference type="PANTHER" id="PTHR32468">
    <property type="entry name" value="CATION/H + ANTIPORTER"/>
    <property type="match status" value="1"/>
</dbReference>
<keyword evidence="4 10" id="KW-0812">Transmembrane</keyword>
<keyword evidence="5" id="KW-0630">Potassium</keyword>
<evidence type="ECO:0000313" key="13">
    <source>
        <dbReference type="Proteomes" id="UP000029981"/>
    </source>
</evidence>
<keyword evidence="8 10" id="KW-0472">Membrane</keyword>
<evidence type="ECO:0000313" key="12">
    <source>
        <dbReference type="EMBL" id="KGN47229.1"/>
    </source>
</evidence>
<dbReference type="Gene3D" id="1.20.1530.20">
    <property type="match status" value="1"/>
</dbReference>
<organism evidence="12 13">
    <name type="scientific">Cucumis sativus</name>
    <name type="common">Cucumber</name>
    <dbReference type="NCBI Taxonomy" id="3659"/>
    <lineage>
        <taxon>Eukaryota</taxon>
        <taxon>Viridiplantae</taxon>
        <taxon>Streptophyta</taxon>
        <taxon>Embryophyta</taxon>
        <taxon>Tracheophyta</taxon>
        <taxon>Spermatophyta</taxon>
        <taxon>Magnoliopsida</taxon>
        <taxon>eudicotyledons</taxon>
        <taxon>Gunneridae</taxon>
        <taxon>Pentapetalae</taxon>
        <taxon>rosids</taxon>
        <taxon>fabids</taxon>
        <taxon>Cucurbitales</taxon>
        <taxon>Cucurbitaceae</taxon>
        <taxon>Benincaseae</taxon>
        <taxon>Cucumis</taxon>
    </lineage>
</organism>
<sequence length="270" mass="30005">MLFIFQIGVKRHPMVIVKSGKKALPVGILSFILPNALTRLTSFVLKNFLSLDKEMSSVLPHVVMLLSMTSFPVVACFLDEFEILNSDIGRLTCSSSMVCEICFWSVVSFSYVVTSFEEMSPETSLGFFLSNGLLMSLIVFGIRPGALWVVQNSPEGKPVKEIYIYAVFVALLICGLLDGPPLGAALTDMLDCFVSVLLMPIFFIACGLRMNVFSIQNLENDAFRDALTLGLIMNCKGIELVILISWKVQNVMNDESFTIMIYFTSYQGHI</sequence>
<evidence type="ECO:0000256" key="5">
    <source>
        <dbReference type="ARBA" id="ARBA00022958"/>
    </source>
</evidence>
<evidence type="ECO:0000256" key="1">
    <source>
        <dbReference type="ARBA" id="ARBA00004141"/>
    </source>
</evidence>
<feature type="transmembrane region" description="Helical" evidence="10">
    <location>
        <begin position="62"/>
        <end position="79"/>
    </location>
</feature>
<dbReference type="PANTHER" id="PTHR32468:SF164">
    <property type="entry name" value="OS05G0485000 PROTEIN"/>
    <property type="match status" value="1"/>
</dbReference>
<feature type="transmembrane region" description="Helical" evidence="10">
    <location>
        <begin position="125"/>
        <end position="150"/>
    </location>
</feature>
<evidence type="ECO:0000256" key="9">
    <source>
        <dbReference type="ARBA" id="ARBA00038341"/>
    </source>
</evidence>
<reference evidence="12 13" key="4">
    <citation type="journal article" date="2011" name="BMC Genomics">
        <title>RNA-Seq improves annotation of protein-coding genes in the cucumber genome.</title>
        <authorList>
            <person name="Li Z."/>
            <person name="Zhang Z."/>
            <person name="Yan P."/>
            <person name="Huang S."/>
            <person name="Fei Z."/>
            <person name="Lin K."/>
        </authorList>
    </citation>
    <scope>NUCLEOTIDE SEQUENCE [LARGE SCALE GENOMIC DNA]</scope>
    <source>
        <strain evidence="13">cv. 9930</strain>
    </source>
</reference>
<dbReference type="eggNOG" id="KOG1650">
    <property type="taxonomic scope" value="Eukaryota"/>
</dbReference>
<reference evidence="12 13" key="3">
    <citation type="journal article" date="2010" name="BMC Genomics">
        <title>Transcriptome sequencing and comparative analysis of cucumber flowers with different sex types.</title>
        <authorList>
            <person name="Guo S."/>
            <person name="Zheng Y."/>
            <person name="Joung J.G."/>
            <person name="Liu S."/>
            <person name="Zhang Z."/>
            <person name="Crasta O.R."/>
            <person name="Sobral B.W."/>
            <person name="Xu Y."/>
            <person name="Huang S."/>
            <person name="Fei Z."/>
        </authorList>
    </citation>
    <scope>NUCLEOTIDE SEQUENCE [LARGE SCALE GENOMIC DNA]</scope>
    <source>
        <strain evidence="13">cv. 9930</strain>
    </source>
</reference>
<dbReference type="Pfam" id="PF00999">
    <property type="entry name" value="Na_H_Exchanger"/>
    <property type="match status" value="1"/>
</dbReference>